<keyword evidence="2" id="KW-1185">Reference proteome</keyword>
<sequence length="229" mass="24601">MPRLALLLPFLLAACGWVDYDALPEGRIKGTVFVMWVGEGSATEGDGKFVYVPNPRDPLRLIRGGGASPTEIRPEMIYTDGGSIPKPAQMFKGFSPWGYAPAYMIHDWLFVARHCLTDDTPTETERVIAKMEFHESAEIIGEAIKALIASGQVSANDVAPHVIAGAVAGPISYSRWRAEGACAADRVSDVHRAQVEAAIPGAGQRKLRAMTDAKGAPLAPARIITTLSF</sequence>
<comment type="caution">
    <text evidence="1">The sequence shown here is derived from an EMBL/GenBank/DDBJ whole genome shotgun (WGS) entry which is preliminary data.</text>
</comment>
<name>A0A8J3HAG4_9RHOB</name>
<dbReference type="AlphaFoldDB" id="A0A8J3HAG4"/>
<proteinExistence type="predicted"/>
<dbReference type="PROSITE" id="PS51257">
    <property type="entry name" value="PROKAR_LIPOPROTEIN"/>
    <property type="match status" value="1"/>
</dbReference>
<organism evidence="1 2">
    <name type="scientific">Pseudodonghicola xiamenensis</name>
    <dbReference type="NCBI Taxonomy" id="337702"/>
    <lineage>
        <taxon>Bacteria</taxon>
        <taxon>Pseudomonadati</taxon>
        <taxon>Pseudomonadota</taxon>
        <taxon>Alphaproteobacteria</taxon>
        <taxon>Rhodobacterales</taxon>
        <taxon>Paracoccaceae</taxon>
        <taxon>Pseudodonghicola</taxon>
    </lineage>
</organism>
<gene>
    <name evidence="1" type="ORF">GCM10010961_37020</name>
</gene>
<evidence type="ECO:0000313" key="2">
    <source>
        <dbReference type="Proteomes" id="UP000611500"/>
    </source>
</evidence>
<reference evidence="1" key="2">
    <citation type="submission" date="2020-09" db="EMBL/GenBank/DDBJ databases">
        <authorList>
            <person name="Sun Q."/>
            <person name="Zhou Y."/>
        </authorList>
    </citation>
    <scope>NUCLEOTIDE SEQUENCE</scope>
    <source>
        <strain evidence="1">CGMCC 1.7081</strain>
    </source>
</reference>
<dbReference type="Proteomes" id="UP000611500">
    <property type="component" value="Unassembled WGS sequence"/>
</dbReference>
<dbReference type="EMBL" id="BNAP01000026">
    <property type="protein sequence ID" value="GHH00363.1"/>
    <property type="molecule type" value="Genomic_DNA"/>
</dbReference>
<protein>
    <recommendedName>
        <fullName evidence="3">DUF1353 domain-containing protein</fullName>
    </recommendedName>
</protein>
<evidence type="ECO:0008006" key="3">
    <source>
        <dbReference type="Google" id="ProtNLM"/>
    </source>
</evidence>
<evidence type="ECO:0000313" key="1">
    <source>
        <dbReference type="EMBL" id="GHH00363.1"/>
    </source>
</evidence>
<reference evidence="1" key="1">
    <citation type="journal article" date="2014" name="Int. J. Syst. Evol. Microbiol.">
        <title>Complete genome sequence of Corynebacterium casei LMG S-19264T (=DSM 44701T), isolated from a smear-ripened cheese.</title>
        <authorList>
            <consortium name="US DOE Joint Genome Institute (JGI-PGF)"/>
            <person name="Walter F."/>
            <person name="Albersmeier A."/>
            <person name="Kalinowski J."/>
            <person name="Ruckert C."/>
        </authorList>
    </citation>
    <scope>NUCLEOTIDE SEQUENCE</scope>
    <source>
        <strain evidence="1">CGMCC 1.7081</strain>
    </source>
</reference>
<accession>A0A8J3HAG4</accession>
<dbReference type="RefSeq" id="WP_051312588.1">
    <property type="nucleotide sequence ID" value="NZ_BNAP01000026.1"/>
</dbReference>